<dbReference type="RefSeq" id="WP_005233226.1">
    <property type="nucleotide sequence ID" value="NZ_CP083658.1"/>
</dbReference>
<reference evidence="2 3" key="1">
    <citation type="submission" date="2013-02" db="EMBL/GenBank/DDBJ databases">
        <title>The Genome Sequence of Acinetobacter sp. NIPH 2171.</title>
        <authorList>
            <consortium name="The Broad Institute Genome Sequencing Platform"/>
            <consortium name="The Broad Institute Genome Sequencing Center for Infectious Disease"/>
            <person name="Cerqueira G."/>
            <person name="Feldgarden M."/>
            <person name="Courvalin P."/>
            <person name="Perichon B."/>
            <person name="Grillot-Courvalin C."/>
            <person name="Clermont D."/>
            <person name="Rocha E."/>
            <person name="Yoon E.-J."/>
            <person name="Nemec A."/>
            <person name="Walker B."/>
            <person name="Young S.K."/>
            <person name="Zeng Q."/>
            <person name="Gargeya S."/>
            <person name="Fitzgerald M."/>
            <person name="Haas B."/>
            <person name="Abouelleil A."/>
            <person name="Alvarado L."/>
            <person name="Arachchi H.M."/>
            <person name="Berlin A.M."/>
            <person name="Chapman S.B."/>
            <person name="Dewar J."/>
            <person name="Goldberg J."/>
            <person name="Griggs A."/>
            <person name="Gujja S."/>
            <person name="Hansen M."/>
            <person name="Howarth C."/>
            <person name="Imamovic A."/>
            <person name="Larimer J."/>
            <person name="McCowan C."/>
            <person name="Murphy C."/>
            <person name="Neiman D."/>
            <person name="Pearson M."/>
            <person name="Priest M."/>
            <person name="Roberts A."/>
            <person name="Saif S."/>
            <person name="Shea T."/>
            <person name="Sisk P."/>
            <person name="Sykes S."/>
            <person name="Wortman J."/>
            <person name="Nusbaum C."/>
            <person name="Birren B."/>
        </authorList>
    </citation>
    <scope>NUCLEOTIDE SEQUENCE [LARGE SCALE GENOMIC DNA]</scope>
    <source>
        <strain evidence="2 3">NIPH 2171</strain>
    </source>
</reference>
<feature type="transmembrane region" description="Helical" evidence="1">
    <location>
        <begin position="80"/>
        <end position="102"/>
    </location>
</feature>
<feature type="transmembrane region" description="Helical" evidence="1">
    <location>
        <begin position="137"/>
        <end position="156"/>
    </location>
</feature>
<feature type="transmembrane region" description="Helical" evidence="1">
    <location>
        <begin position="21"/>
        <end position="38"/>
    </location>
</feature>
<dbReference type="PANTHER" id="PTHR43424:SF1">
    <property type="entry name" value="LOCUS PUTATIVE PROTEIN 1-RELATED"/>
    <property type="match status" value="1"/>
</dbReference>
<gene>
    <name evidence="2" type="ORF">F897_00659</name>
</gene>
<dbReference type="STRING" id="70346.F897_00659"/>
<dbReference type="AlphaFoldDB" id="N9P9S2"/>
<dbReference type="EMBL" id="APRS01000005">
    <property type="protein sequence ID" value="ENX10975.1"/>
    <property type="molecule type" value="Genomic_DNA"/>
</dbReference>
<dbReference type="InterPro" id="IPR052556">
    <property type="entry name" value="PolySynth_Transporter"/>
</dbReference>
<feature type="transmembrane region" description="Helical" evidence="1">
    <location>
        <begin position="366"/>
        <end position="387"/>
    </location>
</feature>
<proteinExistence type="predicted"/>
<keyword evidence="1" id="KW-1133">Transmembrane helix</keyword>
<evidence type="ECO:0000313" key="2">
    <source>
        <dbReference type="EMBL" id="ENX10975.1"/>
    </source>
</evidence>
<evidence type="ECO:0000313" key="3">
    <source>
        <dbReference type="Proteomes" id="UP000013101"/>
    </source>
</evidence>
<protein>
    <recommendedName>
        <fullName evidence="4">Polysaccharide biosynthesis protein</fullName>
    </recommendedName>
</protein>
<feature type="transmembrane region" description="Helical" evidence="1">
    <location>
        <begin position="245"/>
        <end position="264"/>
    </location>
</feature>
<keyword evidence="1" id="KW-0472">Membrane</keyword>
<evidence type="ECO:0000256" key="1">
    <source>
        <dbReference type="SAM" id="Phobius"/>
    </source>
</evidence>
<feature type="transmembrane region" description="Helical" evidence="1">
    <location>
        <begin position="276"/>
        <end position="297"/>
    </location>
</feature>
<dbReference type="HOGENOM" id="CLU_675489_0_0_6"/>
<accession>N9P9S2</accession>
<organism evidence="2 3">
    <name type="scientific">Acinetobacter variabilis</name>
    <dbReference type="NCBI Taxonomy" id="70346"/>
    <lineage>
        <taxon>Bacteria</taxon>
        <taxon>Pseudomonadati</taxon>
        <taxon>Pseudomonadota</taxon>
        <taxon>Gammaproteobacteria</taxon>
        <taxon>Moraxellales</taxon>
        <taxon>Moraxellaceae</taxon>
        <taxon>Acinetobacter</taxon>
    </lineage>
</organism>
<feature type="transmembrane region" description="Helical" evidence="1">
    <location>
        <begin position="201"/>
        <end position="225"/>
    </location>
</feature>
<feature type="transmembrane region" description="Helical" evidence="1">
    <location>
        <begin position="162"/>
        <end position="181"/>
    </location>
</feature>
<feature type="transmembrane region" description="Helical" evidence="1">
    <location>
        <begin position="50"/>
        <end position="68"/>
    </location>
</feature>
<dbReference type="Proteomes" id="UP000013101">
    <property type="component" value="Unassembled WGS sequence"/>
</dbReference>
<dbReference type="PANTHER" id="PTHR43424">
    <property type="entry name" value="LOCUS PUTATIVE PROTEIN 1-RELATED"/>
    <property type="match status" value="1"/>
</dbReference>
<feature type="transmembrane region" description="Helical" evidence="1">
    <location>
        <begin position="309"/>
        <end position="329"/>
    </location>
</feature>
<comment type="caution">
    <text evidence="2">The sequence shown here is derived from an EMBL/GenBank/DDBJ whole genome shotgun (WGS) entry which is preliminary data.</text>
</comment>
<keyword evidence="1" id="KW-0812">Transmembrane</keyword>
<feature type="transmembrane region" description="Helical" evidence="1">
    <location>
        <begin position="108"/>
        <end position="125"/>
    </location>
</feature>
<sequence length="407" mass="47116">MISSFKESLKKSIKYILGQKLIKILFNLVLFIALGIILEPEVYGNYSLHYAYALLGCAIVSGGLDEVVMKKLLDERPPTLLEMIFLKSFYFFIFSVLTIFFFRSLNEKYIYLLAVFFSMFIVSHAKMEAQARGKILSFYTLLCAVLFFTIKIILISRVENQVYFLGIVFVFENIFIAFIPFIMQINKKELEIKLKSILENFLYCVPLWVSSVLFILSARVDYYLINKNFDISVLGKYSLISRLVEQSYVLPSVILSSLMIILVYNNKNGDRNELKLYRISFYGGLLLGALVLLFSLIILNYKNLMETRWIIVAIILSLCIPFSSLRIANSKFMIIDNLQMLYLKRTILTFMFSVISTYYLISIGGVIGLCFAILFTIIFSSLIFDLLSKDTRKYFILKLKAIFFLSR</sequence>
<evidence type="ECO:0008006" key="4">
    <source>
        <dbReference type="Google" id="ProtNLM"/>
    </source>
</evidence>
<dbReference type="PATRIC" id="fig|1217693.3.peg.636"/>
<name>N9P9S2_9GAMM</name>